<sequence>MTATGRAARTVVTTALALLVLGGVLGGCSSEYTQGTSAPAARPDTSLEAARTKLGLIQQDPCYTSRDLLRQWPVCGRWEEEVRNVANAAAGARPDDREITDPSAAVETGHEHFLRAGCPAGVAPADPATCVAAVGETRVAVTRLAAGIAAAR</sequence>
<dbReference type="PROSITE" id="PS51257">
    <property type="entry name" value="PROKAR_LIPOPROTEIN"/>
    <property type="match status" value="1"/>
</dbReference>
<protein>
    <recommendedName>
        <fullName evidence="3">Secreted protein</fullName>
    </recommendedName>
</protein>
<gene>
    <name evidence="1" type="ORF">ACFPEL_16055</name>
</gene>
<reference evidence="2" key="1">
    <citation type="journal article" date="2019" name="Int. J. Syst. Evol. Microbiol.">
        <title>The Global Catalogue of Microorganisms (GCM) 10K type strain sequencing project: providing services to taxonomists for standard genome sequencing and annotation.</title>
        <authorList>
            <consortium name="The Broad Institute Genomics Platform"/>
            <consortium name="The Broad Institute Genome Sequencing Center for Infectious Disease"/>
            <person name="Wu L."/>
            <person name="Ma J."/>
        </authorList>
    </citation>
    <scope>NUCLEOTIDE SEQUENCE [LARGE SCALE GENOMIC DNA]</scope>
    <source>
        <strain evidence="2">CCUG 50347</strain>
    </source>
</reference>
<accession>A0ABV9RIA2</accession>
<comment type="caution">
    <text evidence="1">The sequence shown here is derived from an EMBL/GenBank/DDBJ whole genome shotgun (WGS) entry which is preliminary data.</text>
</comment>
<name>A0ABV9RIA2_9PSEU</name>
<evidence type="ECO:0008006" key="3">
    <source>
        <dbReference type="Google" id="ProtNLM"/>
    </source>
</evidence>
<dbReference type="Proteomes" id="UP001595909">
    <property type="component" value="Unassembled WGS sequence"/>
</dbReference>
<dbReference type="RefSeq" id="WP_274188038.1">
    <property type="nucleotide sequence ID" value="NZ_BAABHN010000036.1"/>
</dbReference>
<proteinExistence type="predicted"/>
<evidence type="ECO:0000313" key="2">
    <source>
        <dbReference type="Proteomes" id="UP001595909"/>
    </source>
</evidence>
<dbReference type="EMBL" id="JBHSIM010000036">
    <property type="protein sequence ID" value="MFC4833928.1"/>
    <property type="molecule type" value="Genomic_DNA"/>
</dbReference>
<evidence type="ECO:0000313" key="1">
    <source>
        <dbReference type="EMBL" id="MFC4833928.1"/>
    </source>
</evidence>
<organism evidence="1 2">
    <name type="scientific">Actinomycetospora chibensis</name>
    <dbReference type="NCBI Taxonomy" id="663606"/>
    <lineage>
        <taxon>Bacteria</taxon>
        <taxon>Bacillati</taxon>
        <taxon>Actinomycetota</taxon>
        <taxon>Actinomycetes</taxon>
        <taxon>Pseudonocardiales</taxon>
        <taxon>Pseudonocardiaceae</taxon>
        <taxon>Actinomycetospora</taxon>
    </lineage>
</organism>
<keyword evidence="2" id="KW-1185">Reference proteome</keyword>